<gene>
    <name evidence="1" type="ORF">DFP72DRAFT_1110709</name>
</gene>
<keyword evidence="2" id="KW-1185">Reference proteome</keyword>
<organism evidence="1 2">
    <name type="scientific">Ephemerocybe angulata</name>
    <dbReference type="NCBI Taxonomy" id="980116"/>
    <lineage>
        <taxon>Eukaryota</taxon>
        <taxon>Fungi</taxon>
        <taxon>Dikarya</taxon>
        <taxon>Basidiomycota</taxon>
        <taxon>Agaricomycotina</taxon>
        <taxon>Agaricomycetes</taxon>
        <taxon>Agaricomycetidae</taxon>
        <taxon>Agaricales</taxon>
        <taxon>Agaricineae</taxon>
        <taxon>Psathyrellaceae</taxon>
        <taxon>Ephemerocybe</taxon>
    </lineage>
</organism>
<evidence type="ECO:0000313" key="1">
    <source>
        <dbReference type="EMBL" id="KAF6757842.1"/>
    </source>
</evidence>
<dbReference type="Proteomes" id="UP000521943">
    <property type="component" value="Unassembled WGS sequence"/>
</dbReference>
<accession>A0A8H6I4N3</accession>
<dbReference type="EMBL" id="JACGCI010000021">
    <property type="protein sequence ID" value="KAF6757842.1"/>
    <property type="molecule type" value="Genomic_DNA"/>
</dbReference>
<comment type="caution">
    <text evidence="1">The sequence shown here is derived from an EMBL/GenBank/DDBJ whole genome shotgun (WGS) entry which is preliminary data.</text>
</comment>
<proteinExistence type="predicted"/>
<sequence>MDTPASLSLHVPMSSPYFHPGKRISFACVRKRKVVEGRTRSAAAVAVTKEIGAIAQFAKWGTGEKMAGHGPRESSPGPSNLLLGQLLPTFADIRHADIPTDRPTNRHSDIPIPTCPPYVRLGLRYVGFRRVRFEDIEGTMSAFRALRHLVISNEIDLRDSNPPSTPNTSPNNQFRALELPRQTHWFSLLLSSISSPLSHLTFPVITLDSEKQLELVDWGAINDLLCGSCMREVVIKVNIGDNPISSEHIESDIRQRLSEGLRKGTRLIVEVWKYSLETAKE</sequence>
<dbReference type="AlphaFoldDB" id="A0A8H6I4N3"/>
<name>A0A8H6I4N3_9AGAR</name>
<evidence type="ECO:0000313" key="2">
    <source>
        <dbReference type="Proteomes" id="UP000521943"/>
    </source>
</evidence>
<reference evidence="1 2" key="1">
    <citation type="submission" date="2020-07" db="EMBL/GenBank/DDBJ databases">
        <title>Comparative genomics of pyrophilous fungi reveals a link between fire events and developmental genes.</title>
        <authorList>
            <consortium name="DOE Joint Genome Institute"/>
            <person name="Steindorff A.S."/>
            <person name="Carver A."/>
            <person name="Calhoun S."/>
            <person name="Stillman K."/>
            <person name="Liu H."/>
            <person name="Lipzen A."/>
            <person name="Pangilinan J."/>
            <person name="Labutti K."/>
            <person name="Bruns T.D."/>
            <person name="Grigoriev I.V."/>
        </authorList>
    </citation>
    <scope>NUCLEOTIDE SEQUENCE [LARGE SCALE GENOMIC DNA]</scope>
    <source>
        <strain evidence="1 2">CBS 144469</strain>
    </source>
</reference>
<protein>
    <submittedName>
        <fullName evidence="1">Uncharacterized protein</fullName>
    </submittedName>
</protein>